<feature type="transmembrane region" description="Helical" evidence="1">
    <location>
        <begin position="315"/>
        <end position="332"/>
    </location>
</feature>
<evidence type="ECO:0000313" key="3">
    <source>
        <dbReference type="Proteomes" id="UP000199645"/>
    </source>
</evidence>
<feature type="transmembrane region" description="Helical" evidence="1">
    <location>
        <begin position="441"/>
        <end position="459"/>
    </location>
</feature>
<feature type="transmembrane region" description="Helical" evidence="1">
    <location>
        <begin position="386"/>
        <end position="404"/>
    </location>
</feature>
<feature type="transmembrane region" description="Helical" evidence="1">
    <location>
        <begin position="111"/>
        <end position="131"/>
    </location>
</feature>
<feature type="transmembrane region" description="Helical" evidence="1">
    <location>
        <begin position="67"/>
        <end position="90"/>
    </location>
</feature>
<dbReference type="RefSeq" id="WP_093609518.1">
    <property type="nucleotide sequence ID" value="NZ_BOMT01000010.1"/>
</dbReference>
<feature type="transmembrane region" description="Helical" evidence="1">
    <location>
        <begin position="184"/>
        <end position="201"/>
    </location>
</feature>
<feature type="transmembrane region" description="Helical" evidence="1">
    <location>
        <begin position="291"/>
        <end position="309"/>
    </location>
</feature>
<evidence type="ECO:0000313" key="2">
    <source>
        <dbReference type="EMBL" id="SFE39836.1"/>
    </source>
</evidence>
<evidence type="ECO:0008006" key="4">
    <source>
        <dbReference type="Google" id="ProtNLM"/>
    </source>
</evidence>
<organism evidence="2 3">
    <name type="scientific">Actinoplanes philippinensis</name>
    <dbReference type="NCBI Taxonomy" id="35752"/>
    <lineage>
        <taxon>Bacteria</taxon>
        <taxon>Bacillati</taxon>
        <taxon>Actinomycetota</taxon>
        <taxon>Actinomycetes</taxon>
        <taxon>Micromonosporales</taxon>
        <taxon>Micromonosporaceae</taxon>
        <taxon>Actinoplanes</taxon>
    </lineage>
</organism>
<feature type="transmembrane region" description="Helical" evidence="1">
    <location>
        <begin position="137"/>
        <end position="163"/>
    </location>
</feature>
<accession>A0A1I2A7M8</accession>
<keyword evidence="1" id="KW-0812">Transmembrane</keyword>
<dbReference type="OrthoDB" id="4017294at2"/>
<evidence type="ECO:0000256" key="1">
    <source>
        <dbReference type="SAM" id="Phobius"/>
    </source>
</evidence>
<protein>
    <recommendedName>
        <fullName evidence="4">ABC-2 type transport system permease protein</fullName>
    </recommendedName>
</protein>
<name>A0A1I2A7M8_9ACTN</name>
<feature type="transmembrane region" description="Helical" evidence="1">
    <location>
        <begin position="353"/>
        <end position="374"/>
    </location>
</feature>
<sequence length="478" mass="51883">MRLSHVFALARMFLVYFFRRVLSYGPLRNPAALFGLIALAAATGVGMFLVAYQFLDSLIGPESLELLARLSTVSTIFWTLIAFLFIKILFMKADRLLQFTLQLPASHRERTAALMIYEAVMVLSVIGVLFLPFSSALVALLGLGSIPHIATGLAIPAVLTYLLASTSFNVIMSALLRIGLGRQAHLITAVMMALSIFIYNANFTTLVRDISEDYLGNRVSNHYVDVFVYVSARWGQPVMWLAFLGVGGLLLALVVASSPHRYPEVHKFTRTPIPGFVSPVWPYLAALTRRWENWVTVAVAYVCAGMLFVRGDGGTFLYALGLLVTQGIYAYSATEALRRLPGFGRRAGSEVTMLLSAQAIQLAVAALPILALVAARPETLADAGKVLAACVSAIILTTLVGILFPHDRDNPFSAFVSYAVCVLLIVSLGIMVTVLQLPAPALWAAVVIVHVLAVFYSVLGIRSLQRKARHASAAVRPA</sequence>
<dbReference type="AlphaFoldDB" id="A0A1I2A7M8"/>
<gene>
    <name evidence="2" type="ORF">SAMN05421541_101554</name>
</gene>
<reference evidence="2 3" key="1">
    <citation type="submission" date="2016-10" db="EMBL/GenBank/DDBJ databases">
        <authorList>
            <person name="de Groot N.N."/>
        </authorList>
    </citation>
    <scope>NUCLEOTIDE SEQUENCE [LARGE SCALE GENOMIC DNA]</scope>
    <source>
        <strain evidence="2 3">DSM 43019</strain>
    </source>
</reference>
<feature type="transmembrane region" description="Helical" evidence="1">
    <location>
        <begin position="34"/>
        <end position="55"/>
    </location>
</feature>
<keyword evidence="1" id="KW-1133">Transmembrane helix</keyword>
<keyword evidence="3" id="KW-1185">Reference proteome</keyword>
<keyword evidence="1" id="KW-0472">Membrane</keyword>
<feature type="transmembrane region" description="Helical" evidence="1">
    <location>
        <begin position="416"/>
        <end position="435"/>
    </location>
</feature>
<dbReference type="STRING" id="35752.SAMN05421541_101554"/>
<feature type="transmembrane region" description="Helical" evidence="1">
    <location>
        <begin position="238"/>
        <end position="257"/>
    </location>
</feature>
<dbReference type="EMBL" id="FONV01000001">
    <property type="protein sequence ID" value="SFE39836.1"/>
    <property type="molecule type" value="Genomic_DNA"/>
</dbReference>
<proteinExistence type="predicted"/>
<dbReference type="Proteomes" id="UP000199645">
    <property type="component" value="Unassembled WGS sequence"/>
</dbReference>